<dbReference type="Proteomes" id="UP000253741">
    <property type="component" value="Unassembled WGS sequence"/>
</dbReference>
<name>A0A370B5M2_9ACTN</name>
<dbReference type="OrthoDB" id="4846903at2"/>
<keyword evidence="3" id="KW-1185">Reference proteome</keyword>
<accession>A0A370B5M2</accession>
<reference evidence="2 3" key="1">
    <citation type="submission" date="2018-07" db="EMBL/GenBank/DDBJ databases">
        <title>Streptomyces species from bats.</title>
        <authorList>
            <person name="Dunlap C."/>
        </authorList>
    </citation>
    <scope>NUCLEOTIDE SEQUENCE [LARGE SCALE GENOMIC DNA]</scope>
    <source>
        <strain evidence="2 3">AC230</strain>
    </source>
</reference>
<evidence type="ECO:0000256" key="1">
    <source>
        <dbReference type="SAM" id="MobiDB-lite"/>
    </source>
</evidence>
<feature type="region of interest" description="Disordered" evidence="1">
    <location>
        <begin position="140"/>
        <end position="171"/>
    </location>
</feature>
<sequence length="822" mass="88076">MTHTGHTAQAADPRLSVEFVDCLLPKLAAGTYTLTAHQNLTKNGGAVDKGYLPTARNPVTQKVEVRAPRFTVEPDWVHGTYPPPGSTGLYADVLPHVTINRDTLPWEREAFAADGVTRLPWMALLVFGEAELLDDPHCFGQSDPRTVRQLSDPRSRLPEDKGVTLPPLAHPEDIPAEDLDVVCSTVLTTRGVFDALAPAEGDLPYLTHIRRVDEQHQRAVDDPDLIEPGSYAVVVGNRLPSATGGRYAAHLVSLEGWTLPSADPGTEHTAKDQPLRLISLWSSAFETLPDQVPGFAALTENFVDRQGPDGTGLLLRIPADRTSLEGTAQSDVADRLDQGYVPLPCRTEAGHSTFGWYRGPLTPAPLAPPAGQARRRCAREALTHLEEYGVYDLSLAVAFTTGRGAAFADHAFAAALLRVRARALKAVTGLEEPVFSATPEVPADAGKAAPSLAYTDRDGLMPGGAKARLDQWVKAGLGEQLTRTLVAPGADAAAREDGPAGGPGRVTPVAAAPRLPGAAGLTAERVRDDGALRERLRTALTVLTGTGDSSEPPEEDEDLAVVRDWLLRLRDLKGVPFAHLVPDERMLPPESLRFFHVDAGWIGALLEGALSVGLAHDLNFALDDVLFGPGGLALPAQGRLTGVLIRSKLVPGWPALEVRPYPNKQATAGEQTLPVIRRDKLADDVLLLLMPGVPQRIEIAEPQQGVHFGIDEPAGSTEKDPVARGIIRLRDLSPGTLGQELPGQYFPHPPGLTPYLRTPAPGLPDRVFRTAFLAERLGSATSVGRALTPAEFAIQMINAAQRRTFRAAQRESTPGTGEHPHG</sequence>
<dbReference type="AlphaFoldDB" id="A0A370B5M2"/>
<feature type="region of interest" description="Disordered" evidence="1">
    <location>
        <begin position="738"/>
        <end position="758"/>
    </location>
</feature>
<organism evidence="2 3">
    <name type="scientific">Streptomyces corynorhini</name>
    <dbReference type="NCBI Taxonomy" id="2282652"/>
    <lineage>
        <taxon>Bacteria</taxon>
        <taxon>Bacillati</taxon>
        <taxon>Actinomycetota</taxon>
        <taxon>Actinomycetes</taxon>
        <taxon>Kitasatosporales</taxon>
        <taxon>Streptomycetaceae</taxon>
        <taxon>Streptomyces</taxon>
    </lineage>
</organism>
<proteinExistence type="predicted"/>
<dbReference type="EMBL" id="QQNA01000246">
    <property type="protein sequence ID" value="RDG35163.1"/>
    <property type="molecule type" value="Genomic_DNA"/>
</dbReference>
<dbReference type="RefSeq" id="WP_114626456.1">
    <property type="nucleotide sequence ID" value="NZ_QQNA01000246.1"/>
</dbReference>
<gene>
    <name evidence="2" type="ORF">DVH02_26965</name>
</gene>
<feature type="compositionally biased region" description="Basic and acidic residues" evidence="1">
    <location>
        <begin position="151"/>
        <end position="162"/>
    </location>
</feature>
<protein>
    <submittedName>
        <fullName evidence="2">Uncharacterized protein</fullName>
    </submittedName>
</protein>
<evidence type="ECO:0000313" key="2">
    <source>
        <dbReference type="EMBL" id="RDG35163.1"/>
    </source>
</evidence>
<evidence type="ECO:0000313" key="3">
    <source>
        <dbReference type="Proteomes" id="UP000253741"/>
    </source>
</evidence>
<comment type="caution">
    <text evidence="2">The sequence shown here is derived from an EMBL/GenBank/DDBJ whole genome shotgun (WGS) entry which is preliminary data.</text>
</comment>